<feature type="transmembrane region" description="Helical" evidence="1">
    <location>
        <begin position="180"/>
        <end position="203"/>
    </location>
</feature>
<dbReference type="EMBL" id="SMKI01000055">
    <property type="protein sequence ID" value="TDC77371.1"/>
    <property type="molecule type" value="Genomic_DNA"/>
</dbReference>
<protein>
    <recommendedName>
        <fullName evidence="4">DUF3592 domain-containing protein</fullName>
    </recommendedName>
</protein>
<feature type="transmembrane region" description="Helical" evidence="1">
    <location>
        <begin position="148"/>
        <end position="168"/>
    </location>
</feature>
<organism evidence="2 3">
    <name type="scientific">Streptomyces hainanensis</name>
    <dbReference type="NCBI Taxonomy" id="402648"/>
    <lineage>
        <taxon>Bacteria</taxon>
        <taxon>Bacillati</taxon>
        <taxon>Actinomycetota</taxon>
        <taxon>Actinomycetes</taxon>
        <taxon>Kitasatosporales</taxon>
        <taxon>Streptomycetaceae</taxon>
        <taxon>Streptomyces</taxon>
    </lineage>
</organism>
<evidence type="ECO:0000313" key="3">
    <source>
        <dbReference type="Proteomes" id="UP000295345"/>
    </source>
</evidence>
<keyword evidence="3" id="KW-1185">Reference proteome</keyword>
<evidence type="ECO:0008006" key="4">
    <source>
        <dbReference type="Google" id="ProtNLM"/>
    </source>
</evidence>
<sequence>MAEGTTRATLAWKWQPAAGFGLLLLLVAGWLFALVPGRLDARDAWEAAPACPAGEPAADCRAPVPATVVRTEDEARGKGVRYWLVVTEGGADTERSVRMQGREPVYDAVRPGDEVTLTYWRGEIREVGFTTGTQSAYASPLRGWQLPLGFGLMALCFGLSVLWMAWWVRYRYPRTTHAVPWQATVVVGAALLGTVGVVASMASAGVPQALLVTAAAIPPVAGLTALLGWWWLRRARRAERVAHIVAVLPGERAIVRATVQGDVSYSKSGFDFLLLGDGRPAATPDPDGRVALRALPESLTVVGVRPFRPGDHDAWPNAYGWDGVVIECRDGAEPVLIATRRRDAPQILGALATAPVAGSHAPTH</sequence>
<dbReference type="RefSeq" id="WP_132817126.1">
    <property type="nucleotide sequence ID" value="NZ_SMKI01000055.1"/>
</dbReference>
<evidence type="ECO:0000256" key="1">
    <source>
        <dbReference type="SAM" id="Phobius"/>
    </source>
</evidence>
<keyword evidence="1" id="KW-0812">Transmembrane</keyword>
<proteinExistence type="predicted"/>
<keyword evidence="1" id="KW-1133">Transmembrane helix</keyword>
<feature type="transmembrane region" description="Helical" evidence="1">
    <location>
        <begin position="17"/>
        <end position="35"/>
    </location>
</feature>
<dbReference type="AlphaFoldDB" id="A0A4R4TI29"/>
<dbReference type="Proteomes" id="UP000295345">
    <property type="component" value="Unassembled WGS sequence"/>
</dbReference>
<name>A0A4R4TI29_9ACTN</name>
<accession>A0A4R4TI29</accession>
<reference evidence="2 3" key="1">
    <citation type="submission" date="2019-03" db="EMBL/GenBank/DDBJ databases">
        <title>Draft genome sequences of novel Actinobacteria.</title>
        <authorList>
            <person name="Sahin N."/>
            <person name="Ay H."/>
            <person name="Saygin H."/>
        </authorList>
    </citation>
    <scope>NUCLEOTIDE SEQUENCE [LARGE SCALE GENOMIC DNA]</scope>
    <source>
        <strain evidence="2 3">DSM 41900</strain>
    </source>
</reference>
<keyword evidence="1" id="KW-0472">Membrane</keyword>
<gene>
    <name evidence="2" type="ORF">E1283_07590</name>
</gene>
<feature type="transmembrane region" description="Helical" evidence="1">
    <location>
        <begin position="209"/>
        <end position="232"/>
    </location>
</feature>
<dbReference type="OrthoDB" id="4332110at2"/>
<evidence type="ECO:0000313" key="2">
    <source>
        <dbReference type="EMBL" id="TDC77371.1"/>
    </source>
</evidence>
<comment type="caution">
    <text evidence="2">The sequence shown here is derived from an EMBL/GenBank/DDBJ whole genome shotgun (WGS) entry which is preliminary data.</text>
</comment>